<keyword evidence="2" id="KW-1185">Reference proteome</keyword>
<gene>
    <name evidence="1" type="ORF">KDI_39260</name>
</gene>
<organism evidence="1 2">
    <name type="scientific">Dictyobacter arantiisoli</name>
    <dbReference type="NCBI Taxonomy" id="2014874"/>
    <lineage>
        <taxon>Bacteria</taxon>
        <taxon>Bacillati</taxon>
        <taxon>Chloroflexota</taxon>
        <taxon>Ktedonobacteria</taxon>
        <taxon>Ktedonobacterales</taxon>
        <taxon>Dictyobacteraceae</taxon>
        <taxon>Dictyobacter</taxon>
    </lineage>
</organism>
<reference evidence="1 2" key="1">
    <citation type="submission" date="2019-01" db="EMBL/GenBank/DDBJ databases">
        <title>Draft genome sequence of Dictyobacter sp. Uno17.</title>
        <authorList>
            <person name="Wang C.M."/>
            <person name="Zheng Y."/>
            <person name="Sakai Y."/>
            <person name="Abe K."/>
            <person name="Yokota A."/>
            <person name="Yabe S."/>
        </authorList>
    </citation>
    <scope>NUCLEOTIDE SEQUENCE [LARGE SCALE GENOMIC DNA]</scope>
    <source>
        <strain evidence="1 2">Uno17</strain>
    </source>
</reference>
<dbReference type="RefSeq" id="WP_172632264.1">
    <property type="nucleotide sequence ID" value="NZ_BIXY01000068.1"/>
</dbReference>
<sequence>MENFTTAKSSEGFQDWDTFVSQYWQKEPVVLHDTVLSSADDIFQTVILACEKYCAQEEGVYLKLYVNGKQILQDLPQYLPHTEDGSPKGYEQRLQRELNAESFILFITGFERYNAKLYHRAQDFLSHLFQHTGIPAGHAELELFLGRYTYTPGGIHKEECTNFQWVIDGDKTMHTWPESTWNTETLSVNLQHDPTSHEEEYFLEDVSLNDTRHGSKALRGKAGDILYWPSKYWHVGETPELSMAITLAIYMHGRPYQEVLQTVQQLVEQHIGSSNIAPAYPFPTSTNTSLESALPASLHQPFAIIKELTSTRLLQQALLERWLKRASNLSLSKTLELLPEKVFTEAESIHYVSPRPILYTQLDPQTFLYAANGHCATINTEIHLAQLLDFLNTGATITISNALAQYSPMQTARASTELHQIITFLYRAYAISVE</sequence>
<dbReference type="Proteomes" id="UP000322530">
    <property type="component" value="Unassembled WGS sequence"/>
</dbReference>
<protein>
    <submittedName>
        <fullName evidence="1">Uncharacterized protein</fullName>
    </submittedName>
</protein>
<accession>A0A5A5TG93</accession>
<evidence type="ECO:0000313" key="2">
    <source>
        <dbReference type="Proteomes" id="UP000322530"/>
    </source>
</evidence>
<dbReference type="Gene3D" id="2.60.120.650">
    <property type="entry name" value="Cupin"/>
    <property type="match status" value="1"/>
</dbReference>
<dbReference type="AlphaFoldDB" id="A0A5A5TG93"/>
<proteinExistence type="predicted"/>
<dbReference type="EMBL" id="BIXY01000068">
    <property type="protein sequence ID" value="GCF10362.1"/>
    <property type="molecule type" value="Genomic_DNA"/>
</dbReference>
<evidence type="ECO:0000313" key="1">
    <source>
        <dbReference type="EMBL" id="GCF10362.1"/>
    </source>
</evidence>
<comment type="caution">
    <text evidence="1">The sequence shown here is derived from an EMBL/GenBank/DDBJ whole genome shotgun (WGS) entry which is preliminary data.</text>
</comment>
<dbReference type="SUPFAM" id="SSF51197">
    <property type="entry name" value="Clavaminate synthase-like"/>
    <property type="match status" value="1"/>
</dbReference>
<name>A0A5A5TG93_9CHLR</name>